<dbReference type="GO" id="GO:0006351">
    <property type="term" value="P:DNA-templated transcription"/>
    <property type="evidence" value="ECO:0007669"/>
    <property type="project" value="TreeGrafter"/>
</dbReference>
<dbReference type="GO" id="GO:0043565">
    <property type="term" value="F:sequence-specific DNA binding"/>
    <property type="evidence" value="ECO:0007669"/>
    <property type="project" value="TreeGrafter"/>
</dbReference>
<keyword evidence="3 6" id="KW-0238">DNA-binding</keyword>
<evidence type="ECO:0000313" key="6">
    <source>
        <dbReference type="EMBL" id="MBB6166812.1"/>
    </source>
</evidence>
<evidence type="ECO:0000256" key="1">
    <source>
        <dbReference type="ARBA" id="ARBA00009437"/>
    </source>
</evidence>
<comment type="similarity">
    <text evidence="1">Belongs to the LysR transcriptional regulatory family.</text>
</comment>
<dbReference type="Pfam" id="PF00126">
    <property type="entry name" value="HTH_1"/>
    <property type="match status" value="1"/>
</dbReference>
<dbReference type="PRINTS" id="PR00039">
    <property type="entry name" value="HTHLYSR"/>
</dbReference>
<dbReference type="Gene3D" id="1.10.10.10">
    <property type="entry name" value="Winged helix-like DNA-binding domain superfamily/Winged helix DNA-binding domain"/>
    <property type="match status" value="1"/>
</dbReference>
<comment type="caution">
    <text evidence="6">The sequence shown here is derived from an EMBL/GenBank/DDBJ whole genome shotgun (WGS) entry which is preliminary data.</text>
</comment>
<keyword evidence="2" id="KW-0805">Transcription regulation</keyword>
<keyword evidence="7" id="KW-1185">Reference proteome</keyword>
<dbReference type="SUPFAM" id="SSF53850">
    <property type="entry name" value="Periplasmic binding protein-like II"/>
    <property type="match status" value="1"/>
</dbReference>
<dbReference type="Proteomes" id="UP000588017">
    <property type="component" value="Unassembled WGS sequence"/>
</dbReference>
<sequence length="297" mass="32490">MARRLPSLNALRAFEAAGRHGLMKLAAEELHVTHSAISRQIQNLEEALGVRLFEGPKNAPRLTDAGRTLLPALSEAFDRIDAAVRLVASAEEGHLDVSCLGTFLMKWLIPRLHRFRQSHPAITIRLSTADTPVDFSRESFDVAIRVGAGPWPEDAEVIPLFAERFGPVCSPKLGAGPDNLFSLPMLQTQTRRSAWSDWCERAAVDVELRPASEFEHFYFMLEAAVGGLGVGIAPWPLVADDIAASRLVAPYGFIDSGQDYVTLRRRNHNRKAEAFCSGLHDVAAEFPSGPEPAGSTT</sequence>
<evidence type="ECO:0000256" key="3">
    <source>
        <dbReference type="ARBA" id="ARBA00023125"/>
    </source>
</evidence>
<dbReference type="Pfam" id="PF03466">
    <property type="entry name" value="LysR_substrate"/>
    <property type="match status" value="1"/>
</dbReference>
<feature type="domain" description="HTH lysR-type" evidence="5">
    <location>
        <begin position="6"/>
        <end position="63"/>
    </location>
</feature>
<dbReference type="GO" id="GO:0003700">
    <property type="term" value="F:DNA-binding transcription factor activity"/>
    <property type="evidence" value="ECO:0007669"/>
    <property type="project" value="InterPro"/>
</dbReference>
<reference evidence="6 7" key="1">
    <citation type="submission" date="2020-08" db="EMBL/GenBank/DDBJ databases">
        <title>Genomic Encyclopedia of Type Strains, Phase IV (KMG-IV): sequencing the most valuable type-strain genomes for metagenomic binning, comparative biology and taxonomic classification.</title>
        <authorList>
            <person name="Goeker M."/>
        </authorList>
    </citation>
    <scope>NUCLEOTIDE SEQUENCE [LARGE SCALE GENOMIC DNA]</scope>
    <source>
        <strain evidence="6 7">DSM 101465</strain>
    </source>
</reference>
<dbReference type="InterPro" id="IPR000847">
    <property type="entry name" value="LysR_HTH_N"/>
</dbReference>
<dbReference type="PANTHER" id="PTHR30537:SF74">
    <property type="entry name" value="HTH-TYPE TRANSCRIPTIONAL REGULATOR TRPI"/>
    <property type="match status" value="1"/>
</dbReference>
<dbReference type="InterPro" id="IPR058163">
    <property type="entry name" value="LysR-type_TF_proteobact-type"/>
</dbReference>
<name>A0A841K5R1_9HYPH</name>
<dbReference type="Gene3D" id="3.40.190.10">
    <property type="entry name" value="Periplasmic binding protein-like II"/>
    <property type="match status" value="2"/>
</dbReference>
<dbReference type="PROSITE" id="PS50931">
    <property type="entry name" value="HTH_LYSR"/>
    <property type="match status" value="1"/>
</dbReference>
<dbReference type="RefSeq" id="WP_183331752.1">
    <property type="nucleotide sequence ID" value="NZ_BMHX01000001.1"/>
</dbReference>
<evidence type="ECO:0000256" key="4">
    <source>
        <dbReference type="ARBA" id="ARBA00023163"/>
    </source>
</evidence>
<dbReference type="AlphaFoldDB" id="A0A841K5R1"/>
<evidence type="ECO:0000259" key="5">
    <source>
        <dbReference type="PROSITE" id="PS50931"/>
    </source>
</evidence>
<evidence type="ECO:0000256" key="2">
    <source>
        <dbReference type="ARBA" id="ARBA00023015"/>
    </source>
</evidence>
<dbReference type="InterPro" id="IPR036390">
    <property type="entry name" value="WH_DNA-bd_sf"/>
</dbReference>
<keyword evidence="4" id="KW-0804">Transcription</keyword>
<dbReference type="EMBL" id="JACHEH010000001">
    <property type="protein sequence ID" value="MBB6166812.1"/>
    <property type="molecule type" value="Genomic_DNA"/>
</dbReference>
<protein>
    <submittedName>
        <fullName evidence="6">DNA-binding transcriptional LysR family regulator</fullName>
    </submittedName>
</protein>
<dbReference type="InterPro" id="IPR036388">
    <property type="entry name" value="WH-like_DNA-bd_sf"/>
</dbReference>
<evidence type="ECO:0000313" key="7">
    <source>
        <dbReference type="Proteomes" id="UP000588017"/>
    </source>
</evidence>
<dbReference type="InterPro" id="IPR005119">
    <property type="entry name" value="LysR_subst-bd"/>
</dbReference>
<proteinExistence type="inferred from homology"/>
<gene>
    <name evidence="6" type="ORF">HNQ73_000420</name>
</gene>
<dbReference type="PANTHER" id="PTHR30537">
    <property type="entry name" value="HTH-TYPE TRANSCRIPTIONAL REGULATOR"/>
    <property type="match status" value="1"/>
</dbReference>
<accession>A0A841K5R1</accession>
<organism evidence="6 7">
    <name type="scientific">Chelatococcus composti</name>
    <dbReference type="NCBI Taxonomy" id="1743235"/>
    <lineage>
        <taxon>Bacteria</taxon>
        <taxon>Pseudomonadati</taxon>
        <taxon>Pseudomonadota</taxon>
        <taxon>Alphaproteobacteria</taxon>
        <taxon>Hyphomicrobiales</taxon>
        <taxon>Chelatococcaceae</taxon>
        <taxon>Chelatococcus</taxon>
    </lineage>
</organism>
<dbReference type="SUPFAM" id="SSF46785">
    <property type="entry name" value="Winged helix' DNA-binding domain"/>
    <property type="match status" value="1"/>
</dbReference>